<reference evidence="1 2" key="1">
    <citation type="journal article" date="2014" name="Environ. Microbiol.">
        <title>Insights into organohalide respiration and the versatile catabolism of Sulfurospirillum multivorans gained from comparative genomics and physiological studies.</title>
        <authorList>
            <person name="Goris T."/>
            <person name="Schubert T."/>
            <person name="Gadkari J."/>
            <person name="Wubet T."/>
            <person name="Tarkka M."/>
            <person name="Buscot F."/>
            <person name="Adrian L."/>
            <person name="Diekert G."/>
        </authorList>
    </citation>
    <scope>NUCLEOTIDE SEQUENCE [LARGE SCALE GENOMIC DNA]</scope>
    <source>
        <strain evidence="2">DM 12446 / JCM 15788 / NBRC 109480</strain>
    </source>
</reference>
<evidence type="ECO:0000313" key="1">
    <source>
        <dbReference type="EMBL" id="AHJ13134.1"/>
    </source>
</evidence>
<gene>
    <name evidence="1" type="ORF">SMUL_1879</name>
</gene>
<dbReference type="AlphaFoldDB" id="A0AA86AM99"/>
<sequence length="74" mass="8606">MTYGEKRIQRQNSINFKKEIEDITEKLGDTGSLPQRLSEDEAISYYNQKLQKAFASASKKRQEEQPKPKIIMLS</sequence>
<dbReference type="KEGG" id="smul:SMUL_1879"/>
<dbReference type="EMBL" id="CP007201">
    <property type="protein sequence ID" value="AHJ13134.1"/>
    <property type="molecule type" value="Genomic_DNA"/>
</dbReference>
<evidence type="ECO:0000313" key="2">
    <source>
        <dbReference type="Proteomes" id="UP000019322"/>
    </source>
</evidence>
<organism evidence="1 2">
    <name type="scientific">Sulfurospirillum multivorans (strain DM 12446 / JCM 15788 / NBRC 109480)</name>
    <dbReference type="NCBI Taxonomy" id="1150621"/>
    <lineage>
        <taxon>Bacteria</taxon>
        <taxon>Pseudomonadati</taxon>
        <taxon>Campylobacterota</taxon>
        <taxon>Epsilonproteobacteria</taxon>
        <taxon>Campylobacterales</taxon>
        <taxon>Sulfurospirillaceae</taxon>
        <taxon>Sulfurospirillum</taxon>
    </lineage>
</organism>
<accession>A0AA86AM99</accession>
<name>A0AA86AM99_SULMK</name>
<dbReference type="RefSeq" id="WP_025345007.1">
    <property type="nucleotide sequence ID" value="NZ_CP007201.1"/>
</dbReference>
<proteinExistence type="predicted"/>
<dbReference type="Proteomes" id="UP000019322">
    <property type="component" value="Chromosome"/>
</dbReference>
<protein>
    <submittedName>
        <fullName evidence="1">Uncharacterized protein</fullName>
    </submittedName>
</protein>